<evidence type="ECO:0000313" key="2">
    <source>
        <dbReference type="EMBL" id="KAJ1605904.1"/>
    </source>
</evidence>
<feature type="transmembrane region" description="Helical" evidence="1">
    <location>
        <begin position="521"/>
        <end position="543"/>
    </location>
</feature>
<comment type="caution">
    <text evidence="2">The sequence shown here is derived from an EMBL/GenBank/DDBJ whole genome shotgun (WGS) entry which is preliminary data.</text>
</comment>
<sequence length="574" mass="66237">MKSNEIWERIRNRVKTRVEDFRQGRHSWRLKEWHHLQSLVYLIYGVASLIFVRLIANSNPDNNYYDHFVNDPSDPGSSFTHCGITPMFNIIPIPGSYLLIIYSIYALSAISLAISVLSFISGFSFKFFSRIPRSHFFSPSKRTKVLGFCCKILPIIVRILNLFFILFLIIPFIYITTSGACYRRLVRFERNKVQNCRIWVNKCAKDHRIFGRHLECSLRKNFKHFPTEIVEDPTIGENLDIIIGGPMPLLCPMCNEVRMDPSSPLYKGEAYVEQLKSSISKMEAIHIKDRSLYQVEALSLIQLGHQLSLSSENVLKIYTIQEYSEVIRPAMFTGVSPLMQKIITRQVLSRYLQYLPMSLIQLKTHASSRITDAAKGYEYDLVSLEEPINIDINSDYIKDYDNNRPSIQLSSNVGIPSKFKSIVEKYAAALSSQVSGDTLFSEEAPQKKSHFTAKSSPRDHHKGVERATLNNLFKSKFQFTGDSEETALTVEQSIDLNREFEAARYQIQVTTHEGSNFSRSIFVFMLISLIFWALTRFFSFVIFDTTRNEACFYVPNSKRTLIWSKFRTFLDILS</sequence>
<keyword evidence="1" id="KW-1133">Transmembrane helix</keyword>
<feature type="transmembrane region" description="Helical" evidence="1">
    <location>
        <begin position="145"/>
        <end position="174"/>
    </location>
</feature>
<feature type="transmembrane region" description="Helical" evidence="1">
    <location>
        <begin position="97"/>
        <end position="125"/>
    </location>
</feature>
<feature type="transmembrane region" description="Helical" evidence="1">
    <location>
        <begin position="39"/>
        <end position="56"/>
    </location>
</feature>
<proteinExistence type="predicted"/>
<protein>
    <submittedName>
        <fullName evidence="2">Transmembrane domain-containing protein</fullName>
    </submittedName>
</protein>
<accession>A0A9D5DID5</accession>
<gene>
    <name evidence="2" type="ORF">OJ253_2939</name>
</gene>
<dbReference type="AlphaFoldDB" id="A0A9D5DID5"/>
<reference evidence="2" key="1">
    <citation type="submission" date="2022-10" db="EMBL/GenBank/DDBJ databases">
        <title>Adaptive evolution leads to modifications in subtelomeric GC content in a zoonotic Cryptosporidium species.</title>
        <authorList>
            <person name="Li J."/>
            <person name="Feng Y."/>
            <person name="Xiao L."/>
        </authorList>
    </citation>
    <scope>NUCLEOTIDE SEQUENCE</scope>
    <source>
        <strain evidence="2">33844</strain>
    </source>
</reference>
<keyword evidence="1 2" id="KW-0812">Transmembrane</keyword>
<dbReference type="EMBL" id="JAPCXC010000087">
    <property type="protein sequence ID" value="KAJ1605904.1"/>
    <property type="molecule type" value="Genomic_DNA"/>
</dbReference>
<dbReference type="Proteomes" id="UP001067231">
    <property type="component" value="Unassembled WGS sequence"/>
</dbReference>
<keyword evidence="1" id="KW-0472">Membrane</keyword>
<evidence type="ECO:0000256" key="1">
    <source>
        <dbReference type="SAM" id="Phobius"/>
    </source>
</evidence>
<organism evidence="2">
    <name type="scientific">Cryptosporidium canis</name>
    <dbReference type="NCBI Taxonomy" id="195482"/>
    <lineage>
        <taxon>Eukaryota</taxon>
        <taxon>Sar</taxon>
        <taxon>Alveolata</taxon>
        <taxon>Apicomplexa</taxon>
        <taxon>Conoidasida</taxon>
        <taxon>Coccidia</taxon>
        <taxon>Eucoccidiorida</taxon>
        <taxon>Eimeriorina</taxon>
        <taxon>Cryptosporidiidae</taxon>
        <taxon>Cryptosporidium</taxon>
    </lineage>
</organism>
<name>A0A9D5DID5_9CRYT</name>
<dbReference type="OrthoDB" id="340773at2759"/>